<reference evidence="7 8" key="1">
    <citation type="submission" date="2021-06" db="EMBL/GenBank/DDBJ databases">
        <authorList>
            <person name="Lee D.H."/>
        </authorList>
    </citation>
    <scope>NUCLEOTIDE SEQUENCE [LARGE SCALE GENOMIC DNA]</scope>
    <source>
        <strain evidence="7 8">MMS21-HV4-11</strain>
    </source>
</reference>
<dbReference type="InterPro" id="IPR044152">
    <property type="entry name" value="YqjM-like"/>
</dbReference>
<dbReference type="PANTHER" id="PTHR43303">
    <property type="entry name" value="NADPH DEHYDROGENASE C23G7.10C-RELATED"/>
    <property type="match status" value="1"/>
</dbReference>
<evidence type="ECO:0000256" key="4">
    <source>
        <dbReference type="ARBA" id="ARBA00022857"/>
    </source>
</evidence>
<proteinExistence type="predicted"/>
<gene>
    <name evidence="7" type="ORF">KQ910_00650</name>
</gene>
<keyword evidence="2" id="KW-0285">Flavoprotein</keyword>
<evidence type="ECO:0000313" key="8">
    <source>
        <dbReference type="Proteomes" id="UP000727907"/>
    </source>
</evidence>
<dbReference type="Pfam" id="PF00724">
    <property type="entry name" value="Oxidored_FMN"/>
    <property type="match status" value="1"/>
</dbReference>
<evidence type="ECO:0000256" key="1">
    <source>
        <dbReference type="ARBA" id="ARBA00001917"/>
    </source>
</evidence>
<dbReference type="RefSeq" id="WP_216955971.1">
    <property type="nucleotide sequence ID" value="NZ_JAHOPB010000001.1"/>
</dbReference>
<dbReference type="EMBL" id="JAHOPB010000001">
    <property type="protein sequence ID" value="MBU8872246.1"/>
    <property type="molecule type" value="Genomic_DNA"/>
</dbReference>
<protein>
    <submittedName>
        <fullName evidence="7">NADH:flavin oxidoreductase/NADH oxidase</fullName>
    </submittedName>
</protein>
<evidence type="ECO:0000259" key="6">
    <source>
        <dbReference type="Pfam" id="PF00724"/>
    </source>
</evidence>
<dbReference type="Proteomes" id="UP000727907">
    <property type="component" value="Unassembled WGS sequence"/>
</dbReference>
<accession>A0ABS6ICB9</accession>
<dbReference type="PANTHER" id="PTHR43303:SF4">
    <property type="entry name" value="NADPH DEHYDROGENASE C23G7.10C-RELATED"/>
    <property type="match status" value="1"/>
</dbReference>
<comment type="cofactor">
    <cofactor evidence="1">
        <name>FMN</name>
        <dbReference type="ChEBI" id="CHEBI:58210"/>
    </cofactor>
</comment>
<dbReference type="CDD" id="cd02932">
    <property type="entry name" value="OYE_YqiM_FMN"/>
    <property type="match status" value="1"/>
</dbReference>
<comment type="caution">
    <text evidence="7">The sequence shown here is derived from an EMBL/GenBank/DDBJ whole genome shotgun (WGS) entry which is preliminary data.</text>
</comment>
<sequence length="373" mass="40271">MQKPLLFTPLQMRGVTAPNRCVVSPMVQFRATDGLVNDFHLVHLGKFALGKFGVVFTENCAVEPRGRVTQGDLGLWDDGQIASHKRLTDFIRGEGVLSATQITHSGRKGSTPRTFDKRGQFGPEGAGWQKWEVVGPTELAAAEGWLKPRALSVDEIEELVRKFAAAAKRADAAGYDVLEVHGAHGYLLAQFLSPISNTRNDQYGGDRAGRMRFPLDVARAVRQAWPENKPLFVRVSAVDGGGGWDVDDTVAFAQELKAIGVDVIDCSSGGIAGAATAAGVKRGLGFQVPFASAVKKGAGIPTMAVGLILDGPQAEAILQEGDADLIAIGRQALYEPFWALHAAQALGCDPDFELWTPEYGWWLEKREHTLGRK</sequence>
<organism evidence="7 8">
    <name type="scientific">Reyranella humidisoli</name>
    <dbReference type="NCBI Taxonomy" id="2849149"/>
    <lineage>
        <taxon>Bacteria</taxon>
        <taxon>Pseudomonadati</taxon>
        <taxon>Pseudomonadota</taxon>
        <taxon>Alphaproteobacteria</taxon>
        <taxon>Hyphomicrobiales</taxon>
        <taxon>Reyranellaceae</taxon>
        <taxon>Reyranella</taxon>
    </lineage>
</organism>
<evidence type="ECO:0000256" key="5">
    <source>
        <dbReference type="ARBA" id="ARBA00023002"/>
    </source>
</evidence>
<keyword evidence="4" id="KW-0521">NADP</keyword>
<evidence type="ECO:0000256" key="2">
    <source>
        <dbReference type="ARBA" id="ARBA00022630"/>
    </source>
</evidence>
<evidence type="ECO:0000313" key="7">
    <source>
        <dbReference type="EMBL" id="MBU8872246.1"/>
    </source>
</evidence>
<feature type="domain" description="NADH:flavin oxidoreductase/NADH oxidase N-terminal" evidence="6">
    <location>
        <begin position="6"/>
        <end position="345"/>
    </location>
</feature>
<evidence type="ECO:0000256" key="3">
    <source>
        <dbReference type="ARBA" id="ARBA00022643"/>
    </source>
</evidence>
<keyword evidence="5" id="KW-0560">Oxidoreductase</keyword>
<name>A0ABS6ICB9_9HYPH</name>
<keyword evidence="3" id="KW-0288">FMN</keyword>
<keyword evidence="8" id="KW-1185">Reference proteome</keyword>
<dbReference type="InterPro" id="IPR001155">
    <property type="entry name" value="OxRdtase_FMN_N"/>
</dbReference>